<dbReference type="EnsemblPlants" id="TuG1812G0700005374.01.T02">
    <property type="protein sequence ID" value="TuG1812G0700005374.01.T02"/>
    <property type="gene ID" value="TuG1812G0700005374.01"/>
</dbReference>
<reference evidence="1" key="2">
    <citation type="submission" date="2018-03" db="EMBL/GenBank/DDBJ databases">
        <title>The Triticum urartu genome reveals the dynamic nature of wheat genome evolution.</title>
        <authorList>
            <person name="Ling H."/>
            <person name="Ma B."/>
            <person name="Shi X."/>
            <person name="Liu H."/>
            <person name="Dong L."/>
            <person name="Sun H."/>
            <person name="Cao Y."/>
            <person name="Gao Q."/>
            <person name="Zheng S."/>
            <person name="Li Y."/>
            <person name="Yu Y."/>
            <person name="Du H."/>
            <person name="Qi M."/>
            <person name="Li Y."/>
            <person name="Yu H."/>
            <person name="Cui Y."/>
            <person name="Wang N."/>
            <person name="Chen C."/>
            <person name="Wu H."/>
            <person name="Zhao Y."/>
            <person name="Zhang J."/>
            <person name="Li Y."/>
            <person name="Zhou W."/>
            <person name="Zhang B."/>
            <person name="Hu W."/>
            <person name="Eijk M."/>
            <person name="Tang J."/>
            <person name="Witsenboer H."/>
            <person name="Zhao S."/>
            <person name="Li Z."/>
            <person name="Zhang A."/>
            <person name="Wang D."/>
            <person name="Liang C."/>
        </authorList>
    </citation>
    <scope>NUCLEOTIDE SEQUENCE [LARGE SCALE GENOMIC DNA]</scope>
    <source>
        <strain evidence="1">cv. G1812</strain>
    </source>
</reference>
<keyword evidence="2" id="KW-1185">Reference proteome</keyword>
<organism evidence="1 2">
    <name type="scientific">Triticum urartu</name>
    <name type="common">Red wild einkorn</name>
    <name type="synonym">Crithodium urartu</name>
    <dbReference type="NCBI Taxonomy" id="4572"/>
    <lineage>
        <taxon>Eukaryota</taxon>
        <taxon>Viridiplantae</taxon>
        <taxon>Streptophyta</taxon>
        <taxon>Embryophyta</taxon>
        <taxon>Tracheophyta</taxon>
        <taxon>Spermatophyta</taxon>
        <taxon>Magnoliopsida</taxon>
        <taxon>Liliopsida</taxon>
        <taxon>Poales</taxon>
        <taxon>Poaceae</taxon>
        <taxon>BOP clade</taxon>
        <taxon>Pooideae</taxon>
        <taxon>Triticodae</taxon>
        <taxon>Triticeae</taxon>
        <taxon>Triticinae</taxon>
        <taxon>Triticum</taxon>
    </lineage>
</organism>
<name>A0A8R7VBE9_TRIUA</name>
<evidence type="ECO:0000313" key="1">
    <source>
        <dbReference type="EnsemblPlants" id="TuG1812G0700005374.01.T02"/>
    </source>
</evidence>
<reference evidence="2" key="1">
    <citation type="journal article" date="2013" name="Nature">
        <title>Draft genome of the wheat A-genome progenitor Triticum urartu.</title>
        <authorList>
            <person name="Ling H.Q."/>
            <person name="Zhao S."/>
            <person name="Liu D."/>
            <person name="Wang J."/>
            <person name="Sun H."/>
            <person name="Zhang C."/>
            <person name="Fan H."/>
            <person name="Li D."/>
            <person name="Dong L."/>
            <person name="Tao Y."/>
            <person name="Gao C."/>
            <person name="Wu H."/>
            <person name="Li Y."/>
            <person name="Cui Y."/>
            <person name="Guo X."/>
            <person name="Zheng S."/>
            <person name="Wang B."/>
            <person name="Yu K."/>
            <person name="Liang Q."/>
            <person name="Yang W."/>
            <person name="Lou X."/>
            <person name="Chen J."/>
            <person name="Feng M."/>
            <person name="Jian J."/>
            <person name="Zhang X."/>
            <person name="Luo G."/>
            <person name="Jiang Y."/>
            <person name="Liu J."/>
            <person name="Wang Z."/>
            <person name="Sha Y."/>
            <person name="Zhang B."/>
            <person name="Wu H."/>
            <person name="Tang D."/>
            <person name="Shen Q."/>
            <person name="Xue P."/>
            <person name="Zou S."/>
            <person name="Wang X."/>
            <person name="Liu X."/>
            <person name="Wang F."/>
            <person name="Yang Y."/>
            <person name="An X."/>
            <person name="Dong Z."/>
            <person name="Zhang K."/>
            <person name="Zhang X."/>
            <person name="Luo M.C."/>
            <person name="Dvorak J."/>
            <person name="Tong Y."/>
            <person name="Wang J."/>
            <person name="Yang H."/>
            <person name="Li Z."/>
            <person name="Wang D."/>
            <person name="Zhang A."/>
            <person name="Wang J."/>
        </authorList>
    </citation>
    <scope>NUCLEOTIDE SEQUENCE</scope>
    <source>
        <strain evidence="2">cv. G1812</strain>
    </source>
</reference>
<evidence type="ECO:0000313" key="2">
    <source>
        <dbReference type="Proteomes" id="UP000015106"/>
    </source>
</evidence>
<dbReference type="Proteomes" id="UP000015106">
    <property type="component" value="Chromosome 7"/>
</dbReference>
<dbReference type="AlphaFoldDB" id="A0A8R7VBE9"/>
<sequence>MEVSVMVYDFSGDHLYISSSEGDLIAHGEAIQGEESRFCTQPRLPIKGGEVAASMPSALGRWCCASAAGIMQDRWEAAVQPLPPSSRYMIAASRRRKTAFRGCGMAMGGLPPRSR</sequence>
<protein>
    <submittedName>
        <fullName evidence="1">Uncharacterized protein</fullName>
    </submittedName>
</protein>
<reference evidence="1" key="3">
    <citation type="submission" date="2022-06" db="UniProtKB">
        <authorList>
            <consortium name="EnsemblPlants"/>
        </authorList>
    </citation>
    <scope>IDENTIFICATION</scope>
</reference>
<dbReference type="Gramene" id="TuG1812G0700005374.01.T02">
    <property type="protein sequence ID" value="TuG1812G0700005374.01.T02"/>
    <property type="gene ID" value="TuG1812G0700005374.01"/>
</dbReference>
<proteinExistence type="predicted"/>
<accession>A0A8R7VBE9</accession>